<proteinExistence type="predicted"/>
<evidence type="ECO:0000313" key="1">
    <source>
        <dbReference type="EMBL" id="QJA88135.1"/>
    </source>
</evidence>
<name>A0A6M3L490_9ZZZZ</name>
<reference evidence="1" key="1">
    <citation type="submission" date="2020-03" db="EMBL/GenBank/DDBJ databases">
        <title>The deep terrestrial virosphere.</title>
        <authorList>
            <person name="Holmfeldt K."/>
            <person name="Nilsson E."/>
            <person name="Simone D."/>
            <person name="Lopez-Fernandez M."/>
            <person name="Wu X."/>
            <person name="de Brujin I."/>
            <person name="Lundin D."/>
            <person name="Andersson A."/>
            <person name="Bertilsson S."/>
            <person name="Dopson M."/>
        </authorList>
    </citation>
    <scope>NUCLEOTIDE SEQUENCE</scope>
    <source>
        <strain evidence="1">MM415B02824</strain>
    </source>
</reference>
<dbReference type="EMBL" id="MT142756">
    <property type="protein sequence ID" value="QJA88135.1"/>
    <property type="molecule type" value="Genomic_DNA"/>
</dbReference>
<dbReference type="AlphaFoldDB" id="A0A6M3L490"/>
<sequence length="151" mass="18079">MKVCPKCGEKKPRTTEYWSNDKSRVDGFCGHCKLCRSSMHKVYCSNNPEKIAELTKQWILNNPKTLSTYARERQWARADRERLSDRYVRIKLTRCNIPVTPEMIELKRQQIIMKRTLKLFKKWRFENESDSTNVQGKQCEDEKDYVRAVQR</sequence>
<organism evidence="1">
    <name type="scientific">viral metagenome</name>
    <dbReference type="NCBI Taxonomy" id="1070528"/>
    <lineage>
        <taxon>unclassified sequences</taxon>
        <taxon>metagenomes</taxon>
        <taxon>organismal metagenomes</taxon>
    </lineage>
</organism>
<protein>
    <submittedName>
        <fullName evidence="1">Uncharacterized protein</fullName>
    </submittedName>
</protein>
<accession>A0A6M3L490</accession>
<gene>
    <name evidence="1" type="ORF">MM415B02824_0011</name>
</gene>